<evidence type="ECO:0000259" key="8">
    <source>
        <dbReference type="SMART" id="SM00563"/>
    </source>
</evidence>
<dbReference type="EMBL" id="AEJB01000064">
    <property type="protein sequence ID" value="ELP70552.1"/>
    <property type="molecule type" value="Genomic_DNA"/>
</dbReference>
<evidence type="ECO:0000256" key="3">
    <source>
        <dbReference type="ARBA" id="ARBA00022679"/>
    </source>
</evidence>
<dbReference type="PANTHER" id="PTHR10434:SF64">
    <property type="entry name" value="1-ACYL-SN-GLYCEROL-3-PHOSPHATE ACYLTRANSFERASE-RELATED"/>
    <property type="match status" value="1"/>
</dbReference>
<dbReference type="PANTHER" id="PTHR10434">
    <property type="entry name" value="1-ACYL-SN-GLYCEROL-3-PHOSPHATE ACYLTRANSFERASE"/>
    <property type="match status" value="1"/>
</dbReference>
<name>L7FGV2_STRT8</name>
<keyword evidence="7" id="KW-0472">Membrane</keyword>
<dbReference type="InterPro" id="IPR002123">
    <property type="entry name" value="Plipid/glycerol_acylTrfase"/>
</dbReference>
<accession>L7FGV2</accession>
<evidence type="ECO:0000313" key="9">
    <source>
        <dbReference type="EMBL" id="ELP70552.1"/>
    </source>
</evidence>
<dbReference type="STRING" id="85558.T45_05066"/>
<keyword evidence="10" id="KW-1185">Reference proteome</keyword>
<evidence type="ECO:0000256" key="4">
    <source>
        <dbReference type="ARBA" id="ARBA00023098"/>
    </source>
</evidence>
<keyword evidence="7" id="KW-1133">Transmembrane helix</keyword>
<dbReference type="SMART" id="SM00563">
    <property type="entry name" value="PlsC"/>
    <property type="match status" value="1"/>
</dbReference>
<keyword evidence="5 9" id="KW-0012">Acyltransferase</keyword>
<keyword evidence="3 9" id="KW-0808">Transferase</keyword>
<feature type="non-terminal residue" evidence="9">
    <location>
        <position position="419"/>
    </location>
</feature>
<keyword evidence="7" id="KW-0812">Transmembrane</keyword>
<feature type="region of interest" description="Disordered" evidence="6">
    <location>
        <begin position="260"/>
        <end position="393"/>
    </location>
</feature>
<feature type="compositionally biased region" description="Basic and acidic residues" evidence="6">
    <location>
        <begin position="286"/>
        <end position="305"/>
    </location>
</feature>
<reference evidence="9 10" key="1">
    <citation type="journal article" date="2011" name="Plasmid">
        <title>Streptomyces turgidiscabies Car8 contains a modular pathogenicity island that shares virulence genes with other actinobacterial plant pathogens.</title>
        <authorList>
            <person name="Huguet-Tapia J.C."/>
            <person name="Badger J.H."/>
            <person name="Loria R."/>
            <person name="Pettis G.S."/>
        </authorList>
    </citation>
    <scope>NUCLEOTIDE SEQUENCE [LARGE SCALE GENOMIC DNA]</scope>
    <source>
        <strain evidence="9 10">Car8</strain>
    </source>
</reference>
<comment type="pathway">
    <text evidence="1">Lipid metabolism.</text>
</comment>
<feature type="domain" description="Phospholipid/glycerol acyltransferase" evidence="8">
    <location>
        <begin position="69"/>
        <end position="181"/>
    </location>
</feature>
<dbReference type="Pfam" id="PF01553">
    <property type="entry name" value="Acyltransferase"/>
    <property type="match status" value="1"/>
</dbReference>
<dbReference type="SUPFAM" id="SSF69593">
    <property type="entry name" value="Glycerol-3-phosphate (1)-acyltransferase"/>
    <property type="match status" value="1"/>
</dbReference>
<dbReference type="CDD" id="cd07989">
    <property type="entry name" value="LPLAT_AGPAT-like"/>
    <property type="match status" value="1"/>
</dbReference>
<proteinExistence type="predicted"/>
<dbReference type="GO" id="GO:0006654">
    <property type="term" value="P:phosphatidic acid biosynthetic process"/>
    <property type="evidence" value="ECO:0007669"/>
    <property type="project" value="TreeGrafter"/>
</dbReference>
<sequence>METTGSTTALPLAVLRLVTVLIVLLAGIMLCPFGGRIPAGWVRRWARTIVRAAGVRLRVSGPTAPTGGVLLVANHISWLDIPLLAAVRPARMLAKAEIRQWPVAGALTAAGGALFIERDRLRALPQTVAKIAEALREGTAVVAFPEGSTWCGNAQGYFRRAVFQAALDAGVPVQPVRLRYRLAGGAASTAPAFVGEDSLLTSVWRVVSARGLVAEVEVREVIVPGSHLDRRSLASAAQPAHPSAGGCGFVVAGRAPRRSRISIQPRASEGRACGPHEQQRGPDLQQRPEARQGAHEARMPGAREQRGHRHGGHHDVVPGVHGRAQQRYAHHPHPGAARRPAGAPARVQEQGQDDEVGESGQYEERRRVVQEGQGAGGEDRQGGGGRVLPGDVVQREGAVAQHLVPAVVDHRDVARDVRA</sequence>
<keyword evidence="2" id="KW-0444">Lipid biosynthesis</keyword>
<protein>
    <submittedName>
        <fullName evidence="9">Acyltransferase</fullName>
    </submittedName>
</protein>
<evidence type="ECO:0000256" key="7">
    <source>
        <dbReference type="SAM" id="Phobius"/>
    </source>
</evidence>
<dbReference type="Proteomes" id="UP000010931">
    <property type="component" value="Unassembled WGS sequence"/>
</dbReference>
<evidence type="ECO:0000256" key="5">
    <source>
        <dbReference type="ARBA" id="ARBA00023315"/>
    </source>
</evidence>
<feature type="compositionally biased region" description="Low complexity" evidence="6">
    <location>
        <begin position="334"/>
        <end position="346"/>
    </location>
</feature>
<dbReference type="GO" id="GO:0003841">
    <property type="term" value="F:1-acylglycerol-3-phosphate O-acyltransferase activity"/>
    <property type="evidence" value="ECO:0007669"/>
    <property type="project" value="TreeGrafter"/>
</dbReference>
<gene>
    <name evidence="9" type="ORF">STRTUCAR8_09392</name>
</gene>
<evidence type="ECO:0000256" key="1">
    <source>
        <dbReference type="ARBA" id="ARBA00005189"/>
    </source>
</evidence>
<feature type="transmembrane region" description="Helical" evidence="7">
    <location>
        <begin position="12"/>
        <end position="35"/>
    </location>
</feature>
<comment type="caution">
    <text evidence="9">The sequence shown here is derived from an EMBL/GenBank/DDBJ whole genome shotgun (WGS) entry which is preliminary data.</text>
</comment>
<organism evidence="9 10">
    <name type="scientific">Streptomyces turgidiscabies (strain Car8)</name>
    <dbReference type="NCBI Taxonomy" id="698760"/>
    <lineage>
        <taxon>Bacteria</taxon>
        <taxon>Bacillati</taxon>
        <taxon>Actinomycetota</taxon>
        <taxon>Actinomycetes</taxon>
        <taxon>Kitasatosporales</taxon>
        <taxon>Streptomycetaceae</taxon>
        <taxon>Streptomyces</taxon>
    </lineage>
</organism>
<keyword evidence="4" id="KW-0443">Lipid metabolism</keyword>
<evidence type="ECO:0000256" key="2">
    <source>
        <dbReference type="ARBA" id="ARBA00022516"/>
    </source>
</evidence>
<evidence type="ECO:0000313" key="10">
    <source>
        <dbReference type="Proteomes" id="UP000010931"/>
    </source>
</evidence>
<evidence type="ECO:0000256" key="6">
    <source>
        <dbReference type="SAM" id="MobiDB-lite"/>
    </source>
</evidence>
<dbReference type="AlphaFoldDB" id="L7FGV2"/>